<dbReference type="NCBIfam" id="NF033710">
    <property type="entry name" value="T9SS_OM_PorV"/>
    <property type="match status" value="1"/>
</dbReference>
<proteinExistence type="predicted"/>
<name>A0A4R4KQX7_9BACT</name>
<dbReference type="OrthoDB" id="9758448at2"/>
<dbReference type="RefSeq" id="WP_132113758.1">
    <property type="nucleotide sequence ID" value="NZ_SMJU01000001.1"/>
</dbReference>
<protein>
    <submittedName>
        <fullName evidence="3">Type IX secretion system outer membrane channel protein PorV</fullName>
    </submittedName>
</protein>
<feature type="domain" description="Type IX secretion system protein PorV" evidence="2">
    <location>
        <begin position="31"/>
        <end position="271"/>
    </location>
</feature>
<dbReference type="Proteomes" id="UP000295706">
    <property type="component" value="Unassembled WGS sequence"/>
</dbReference>
<dbReference type="InterPro" id="IPR045741">
    <property type="entry name" value="PorV"/>
</dbReference>
<feature type="chain" id="PRO_5020493651" evidence="1">
    <location>
        <begin position="24"/>
        <end position="403"/>
    </location>
</feature>
<dbReference type="EMBL" id="SMJU01000001">
    <property type="protein sequence ID" value="TDB69049.1"/>
    <property type="molecule type" value="Genomic_DNA"/>
</dbReference>
<evidence type="ECO:0000313" key="3">
    <source>
        <dbReference type="EMBL" id="TDB69049.1"/>
    </source>
</evidence>
<dbReference type="InterPro" id="IPR047799">
    <property type="entry name" value="T9SS_OM_PorV"/>
</dbReference>
<gene>
    <name evidence="3" type="primary">porV</name>
    <name evidence="3" type="ORF">EZE20_01570</name>
</gene>
<evidence type="ECO:0000313" key="4">
    <source>
        <dbReference type="Proteomes" id="UP000295706"/>
    </source>
</evidence>
<evidence type="ECO:0000256" key="1">
    <source>
        <dbReference type="SAM" id="SignalP"/>
    </source>
</evidence>
<dbReference type="Gene3D" id="2.40.160.60">
    <property type="entry name" value="Outer membrane protein transport protein (OMPP1/FadL/TodX)"/>
    <property type="match status" value="1"/>
</dbReference>
<dbReference type="AlphaFoldDB" id="A0A4R4KQX7"/>
<reference evidence="3 4" key="1">
    <citation type="submission" date="2019-02" db="EMBL/GenBank/DDBJ databases">
        <title>Arundinibacter roseus gen. nov., sp. nov., a new member of the family Cytophagaceae.</title>
        <authorList>
            <person name="Szuroczki S."/>
            <person name="Khayer B."/>
            <person name="Sproer C."/>
            <person name="Toumi M."/>
            <person name="Szabo A."/>
            <person name="Felfoldi T."/>
            <person name="Schumann P."/>
            <person name="Toth E."/>
        </authorList>
    </citation>
    <scope>NUCLEOTIDE SEQUENCE [LARGE SCALE GENOMIC DNA]</scope>
    <source>
        <strain evidence="3 4">DMA-k-7a</strain>
    </source>
</reference>
<feature type="signal peptide" evidence="1">
    <location>
        <begin position="1"/>
        <end position="23"/>
    </location>
</feature>
<dbReference type="Pfam" id="PF19572">
    <property type="entry name" value="PorV"/>
    <property type="match status" value="1"/>
</dbReference>
<dbReference type="NCBIfam" id="NF033709">
    <property type="entry name" value="PorV_fam"/>
    <property type="match status" value="1"/>
</dbReference>
<keyword evidence="4" id="KW-1185">Reference proteome</keyword>
<sequence length="403" mass="44558">MNRFFASLSSLLVLSGGFLTAHGQLVTGQDTTNRIITTPLAFLNFAPDARSAALGDAGVALSPDANATYWNPAKLPYLEDDYGVSLSYTPWLRNLVDDMYLTYLTGYKKVAKGQVVALSVNYFDLGVLDFRNNQGVNIGTFNSREFMFGATYGRQLGENFSVGLTLKYINSNLAGSSIINNVSIRPASTAAGDISAYYKKEFTNEETGSNLLWSWGLMISNLGGKVSYGSDDRYFIPTNFKLGTGISYTADGRNRFNFVIDANKLMVPTPPVYTLQNNELVVTRGVDPRNLSALSGIFGSFADAPDGFSEELKEIMISTGVEYWYNDVFAARFGYFSESRMKGDRKFFTIGFGARFQQKYGVDFAYLMPQRQGSPLAQTLRISLSANLQKKDRRALDEDGEMN</sequence>
<evidence type="ECO:0000259" key="2">
    <source>
        <dbReference type="Pfam" id="PF19572"/>
    </source>
</evidence>
<organism evidence="3 4">
    <name type="scientific">Arundinibacter roseus</name>
    <dbReference type="NCBI Taxonomy" id="2070510"/>
    <lineage>
        <taxon>Bacteria</taxon>
        <taxon>Pseudomonadati</taxon>
        <taxon>Bacteroidota</taxon>
        <taxon>Cytophagia</taxon>
        <taxon>Cytophagales</taxon>
        <taxon>Spirosomataceae</taxon>
        <taxon>Arundinibacter</taxon>
    </lineage>
</organism>
<comment type="caution">
    <text evidence="3">The sequence shown here is derived from an EMBL/GenBank/DDBJ whole genome shotgun (WGS) entry which is preliminary data.</text>
</comment>
<keyword evidence="1" id="KW-0732">Signal</keyword>
<accession>A0A4R4KQX7</accession>